<feature type="non-terminal residue" evidence="11">
    <location>
        <position position="1"/>
    </location>
</feature>
<dbReference type="InterPro" id="IPR019680">
    <property type="entry name" value="Mediator_Med1"/>
</dbReference>
<protein>
    <recommendedName>
        <fullName evidence="3 9">Mediator of RNA polymerase II transcription subunit 1</fullName>
    </recommendedName>
    <alternativeName>
        <fullName evidence="8 9">Mediator complex subunit 1</fullName>
    </alternativeName>
</protein>
<sequence>LVKVLRSGNFTEFTKHLEGLASIYQLNAEKRQKSKAYLALQALEVDLSMLAQLQR</sequence>
<dbReference type="STRING" id="407821.A0A087TGV0"/>
<dbReference type="PANTHER" id="PTHR12881">
    <property type="entry name" value="MEDIATOR OF RNA POLYMERASE II TRANSCRIPTION SUBUNIT 1"/>
    <property type="match status" value="1"/>
</dbReference>
<feature type="non-terminal residue" evidence="11">
    <location>
        <position position="55"/>
    </location>
</feature>
<dbReference type="AlphaFoldDB" id="A0A087TGV0"/>
<keyword evidence="5 9" id="KW-0010">Activator</keyword>
<comment type="subcellular location">
    <subcellularLocation>
        <location evidence="1 9">Nucleus</location>
    </subcellularLocation>
</comment>
<comment type="function">
    <text evidence="9">Component of the Mediator complex, a coactivator involved in the regulated transcription of nearly all RNA polymerase II-dependent genes. Mediator functions as a bridge to convey information from gene-specific regulatory proteins to the basal RNA polymerase II transcription machinery. Mediator is recruited to promoters by direct interactions with regulatory proteins and serves as a scaffold for the assembly of a functional preinitiation complex with RNA polymerase II and the general transcription factors.</text>
</comment>
<evidence type="ECO:0000256" key="9">
    <source>
        <dbReference type="RuleBase" id="RU364059"/>
    </source>
</evidence>
<dbReference type="GO" id="GO:0045944">
    <property type="term" value="P:positive regulation of transcription by RNA polymerase II"/>
    <property type="evidence" value="ECO:0007669"/>
    <property type="project" value="UniProtKB-ARBA"/>
</dbReference>
<evidence type="ECO:0000256" key="7">
    <source>
        <dbReference type="ARBA" id="ARBA00023242"/>
    </source>
</evidence>
<feature type="domain" description="Mediator complex subunit Med1" evidence="10">
    <location>
        <begin position="1"/>
        <end position="55"/>
    </location>
</feature>
<evidence type="ECO:0000256" key="4">
    <source>
        <dbReference type="ARBA" id="ARBA00023015"/>
    </source>
</evidence>
<gene>
    <name evidence="11" type="ORF">X975_04319</name>
</gene>
<dbReference type="EMBL" id="KK115167">
    <property type="protein sequence ID" value="KFM64339.1"/>
    <property type="molecule type" value="Genomic_DNA"/>
</dbReference>
<name>A0A087TGV0_STEMI</name>
<keyword evidence="7 9" id="KW-0539">Nucleus</keyword>
<reference evidence="11 12" key="1">
    <citation type="submission" date="2013-11" db="EMBL/GenBank/DDBJ databases">
        <title>Genome sequencing of Stegodyphus mimosarum.</title>
        <authorList>
            <person name="Bechsgaard J."/>
        </authorList>
    </citation>
    <scope>NUCLEOTIDE SEQUENCE [LARGE SCALE GENOMIC DNA]</scope>
</reference>
<evidence type="ECO:0000256" key="3">
    <source>
        <dbReference type="ARBA" id="ARBA00020612"/>
    </source>
</evidence>
<evidence type="ECO:0000256" key="8">
    <source>
        <dbReference type="ARBA" id="ARBA00031254"/>
    </source>
</evidence>
<evidence type="ECO:0000256" key="1">
    <source>
        <dbReference type="ARBA" id="ARBA00004123"/>
    </source>
</evidence>
<dbReference type="GO" id="GO:0003712">
    <property type="term" value="F:transcription coregulator activity"/>
    <property type="evidence" value="ECO:0007669"/>
    <property type="project" value="InterPro"/>
</dbReference>
<proteinExistence type="inferred from homology"/>
<dbReference type="Proteomes" id="UP000054359">
    <property type="component" value="Unassembled WGS sequence"/>
</dbReference>
<evidence type="ECO:0000313" key="12">
    <source>
        <dbReference type="Proteomes" id="UP000054359"/>
    </source>
</evidence>
<keyword evidence="4 9" id="KW-0805">Transcription regulation</keyword>
<evidence type="ECO:0000256" key="6">
    <source>
        <dbReference type="ARBA" id="ARBA00023163"/>
    </source>
</evidence>
<dbReference type="InterPro" id="IPR051999">
    <property type="entry name" value="Mediator_complex_subunit_1"/>
</dbReference>
<keyword evidence="6 9" id="KW-0804">Transcription</keyword>
<dbReference type="GO" id="GO:0016592">
    <property type="term" value="C:mediator complex"/>
    <property type="evidence" value="ECO:0007669"/>
    <property type="project" value="InterPro"/>
</dbReference>
<evidence type="ECO:0000256" key="2">
    <source>
        <dbReference type="ARBA" id="ARBA00006210"/>
    </source>
</evidence>
<evidence type="ECO:0000256" key="5">
    <source>
        <dbReference type="ARBA" id="ARBA00023159"/>
    </source>
</evidence>
<dbReference type="Pfam" id="PF10744">
    <property type="entry name" value="Med1"/>
    <property type="match status" value="1"/>
</dbReference>
<dbReference type="PANTHER" id="PTHR12881:SF10">
    <property type="entry name" value="MEDIATOR OF RNA POLYMERASE II TRANSCRIPTION SUBUNIT 1"/>
    <property type="match status" value="1"/>
</dbReference>
<evidence type="ECO:0000313" key="11">
    <source>
        <dbReference type="EMBL" id="KFM64339.1"/>
    </source>
</evidence>
<keyword evidence="12" id="KW-1185">Reference proteome</keyword>
<dbReference type="OrthoDB" id="2281547at2759"/>
<organism evidence="11 12">
    <name type="scientific">Stegodyphus mimosarum</name>
    <name type="common">African social velvet spider</name>
    <dbReference type="NCBI Taxonomy" id="407821"/>
    <lineage>
        <taxon>Eukaryota</taxon>
        <taxon>Metazoa</taxon>
        <taxon>Ecdysozoa</taxon>
        <taxon>Arthropoda</taxon>
        <taxon>Chelicerata</taxon>
        <taxon>Arachnida</taxon>
        <taxon>Araneae</taxon>
        <taxon>Araneomorphae</taxon>
        <taxon>Entelegynae</taxon>
        <taxon>Eresoidea</taxon>
        <taxon>Eresidae</taxon>
        <taxon>Stegodyphus</taxon>
    </lineage>
</organism>
<comment type="similarity">
    <text evidence="2 9">Belongs to the Mediator complex subunit 1 family.</text>
</comment>
<accession>A0A087TGV0</accession>
<evidence type="ECO:0000259" key="10">
    <source>
        <dbReference type="Pfam" id="PF10744"/>
    </source>
</evidence>